<reference evidence="2 3" key="1">
    <citation type="submission" date="2020-02" db="EMBL/GenBank/DDBJ databases">
        <title>Comparative genome analysis reveals the metabolism and evolution of the thermophilic archaeal genus Metallosphaera.</title>
        <authorList>
            <person name="Jiang C."/>
        </authorList>
    </citation>
    <scope>NUCLEOTIDE SEQUENCE [LARGE SCALE GENOMIC DNA]</scope>
    <source>
        <strain evidence="2 3">Ric-A</strain>
    </source>
</reference>
<dbReference type="SUPFAM" id="SSF51905">
    <property type="entry name" value="FAD/NAD(P)-binding domain"/>
    <property type="match status" value="1"/>
</dbReference>
<dbReference type="KEGG" id="mten:GWK48_10900"/>
<accession>A0A6N0NVB9</accession>
<dbReference type="GO" id="GO:0016491">
    <property type="term" value="F:oxidoreductase activity"/>
    <property type="evidence" value="ECO:0007669"/>
    <property type="project" value="InterPro"/>
</dbReference>
<evidence type="ECO:0000313" key="3">
    <source>
        <dbReference type="Proteomes" id="UP000509301"/>
    </source>
</evidence>
<dbReference type="InterPro" id="IPR023753">
    <property type="entry name" value="FAD/NAD-binding_dom"/>
</dbReference>
<dbReference type="OrthoDB" id="38899at2157"/>
<name>A0A6N0NVB9_9CREN</name>
<dbReference type="Gene3D" id="3.50.50.100">
    <property type="match status" value="1"/>
</dbReference>
<dbReference type="Proteomes" id="UP000509301">
    <property type="component" value="Chromosome"/>
</dbReference>
<sequence>MKKVVILGAGYGGLTVAHRLRDYFRPEEMDVTVISRERTVYENTIFPALLTDDVREDETRFDAMETMGRRGNHFVEAEVEEILTESNEVRTSKGTFDYDYLVVALGGAYEENFSSIPGSEHAFMHHPLTHFLRIKERLLSMDEVNAVIGNSTGSPIEGPSYQLALIIMHQIRSRGIKGSVTLVTQSPKGVFGMIPSPGVSEAANRLFMEQGINLVMGDSLVEARRDKVITKNGREVESNLTSILPKLSAPKVVRDALPVNKDGYVDVELPSFRVKGLQNVFAVGDLAQGMVQARTARGAMIAGENVASTLGKELKGIQRPLYRQGVLCVFHGGGIAGMLRFDVDERPRVNFVVSPIFTKLKIIYSRLLVRSGFNVPYHAAPTFA</sequence>
<dbReference type="PANTHER" id="PTHR43755:SF1">
    <property type="entry name" value="FAD-DEPENDENT PYRIDINE NUCLEOTIDE-DISULPHIDE OXIDOREDUCTASE"/>
    <property type="match status" value="1"/>
</dbReference>
<dbReference type="InterPro" id="IPR036188">
    <property type="entry name" value="FAD/NAD-bd_sf"/>
</dbReference>
<evidence type="ECO:0000259" key="1">
    <source>
        <dbReference type="Pfam" id="PF07992"/>
    </source>
</evidence>
<dbReference type="PANTHER" id="PTHR43755">
    <property type="match status" value="1"/>
</dbReference>
<protein>
    <submittedName>
        <fullName evidence="2">FAD-dependent oxidoreductase</fullName>
    </submittedName>
</protein>
<dbReference type="GeneID" id="55642457"/>
<proteinExistence type="predicted"/>
<organism evidence="2 3">
    <name type="scientific">Metallosphaera tengchongensis</name>
    <dbReference type="NCBI Taxonomy" id="1532350"/>
    <lineage>
        <taxon>Archaea</taxon>
        <taxon>Thermoproteota</taxon>
        <taxon>Thermoprotei</taxon>
        <taxon>Sulfolobales</taxon>
        <taxon>Sulfolobaceae</taxon>
        <taxon>Metallosphaera</taxon>
    </lineage>
</organism>
<feature type="domain" description="FAD/NAD(P)-binding" evidence="1">
    <location>
        <begin position="2"/>
        <end position="297"/>
    </location>
</feature>
<evidence type="ECO:0000313" key="2">
    <source>
        <dbReference type="EMBL" id="QKR00824.1"/>
    </source>
</evidence>
<gene>
    <name evidence="2" type="ORF">GWK48_10900</name>
</gene>
<dbReference type="RefSeq" id="WP_174632209.1">
    <property type="nucleotide sequence ID" value="NZ_CP049074.1"/>
</dbReference>
<keyword evidence="3" id="KW-1185">Reference proteome</keyword>
<dbReference type="EMBL" id="CP049074">
    <property type="protein sequence ID" value="QKR00824.1"/>
    <property type="molecule type" value="Genomic_DNA"/>
</dbReference>
<dbReference type="AlphaFoldDB" id="A0A6N0NVB9"/>
<dbReference type="InterPro" id="IPR052541">
    <property type="entry name" value="SQRD"/>
</dbReference>
<dbReference type="Pfam" id="PF07992">
    <property type="entry name" value="Pyr_redox_2"/>
    <property type="match status" value="1"/>
</dbReference>